<feature type="compositionally biased region" description="Basic residues" evidence="1">
    <location>
        <begin position="40"/>
        <end position="49"/>
    </location>
</feature>
<organism evidence="2 3">
    <name type="scientific">Daphnia magna</name>
    <dbReference type="NCBI Taxonomy" id="35525"/>
    <lineage>
        <taxon>Eukaryota</taxon>
        <taxon>Metazoa</taxon>
        <taxon>Ecdysozoa</taxon>
        <taxon>Arthropoda</taxon>
        <taxon>Crustacea</taxon>
        <taxon>Branchiopoda</taxon>
        <taxon>Diplostraca</taxon>
        <taxon>Cladocera</taxon>
        <taxon>Anomopoda</taxon>
        <taxon>Daphniidae</taxon>
        <taxon>Daphnia</taxon>
    </lineage>
</organism>
<reference evidence="2 3" key="1">
    <citation type="journal article" date="2023" name="Nucleic Acids Res.">
        <title>The hologenome of Daphnia magna reveals possible DNA methylation and microbiome-mediated evolution of the host genome.</title>
        <authorList>
            <person name="Chaturvedi A."/>
            <person name="Li X."/>
            <person name="Dhandapani V."/>
            <person name="Marshall H."/>
            <person name="Kissane S."/>
            <person name="Cuenca-Cambronero M."/>
            <person name="Asole G."/>
            <person name="Calvet F."/>
            <person name="Ruiz-Romero M."/>
            <person name="Marangio P."/>
            <person name="Guigo R."/>
            <person name="Rago D."/>
            <person name="Mirbahai L."/>
            <person name="Eastwood N."/>
            <person name="Colbourne J.K."/>
            <person name="Zhou J."/>
            <person name="Mallon E."/>
            <person name="Orsini L."/>
        </authorList>
    </citation>
    <scope>NUCLEOTIDE SEQUENCE [LARGE SCALE GENOMIC DNA]</scope>
    <source>
        <strain evidence="2">LRV0_1</strain>
    </source>
</reference>
<feature type="region of interest" description="Disordered" evidence="1">
    <location>
        <begin position="40"/>
        <end position="66"/>
    </location>
</feature>
<feature type="region of interest" description="Disordered" evidence="1">
    <location>
        <begin position="116"/>
        <end position="196"/>
    </location>
</feature>
<dbReference type="EMBL" id="JAOYFB010000005">
    <property type="protein sequence ID" value="KAK4015579.1"/>
    <property type="molecule type" value="Genomic_DNA"/>
</dbReference>
<evidence type="ECO:0000256" key="1">
    <source>
        <dbReference type="SAM" id="MobiDB-lite"/>
    </source>
</evidence>
<sequence length="215" mass="23772">MCVRVKQNTVVLRLGGQSLDIPMDCGTPRIVAEARRHQQKGLARHRKGSSRIIVGAPRTSGEHPDRRGIFKSITRRGISDKFNCTNCVFVFYPATEKAHRGSSWEHLERRGSIQIAVGSSRASPEKPATEKAHRGSSWEHLERRGSIQIAVGSSRASPEKPATEKAHRGSSWEHLERRGSIQIAVGSSRTSREQLDRRGSYKIAAGAARDLHLIG</sequence>
<comment type="caution">
    <text evidence="2">The sequence shown here is derived from an EMBL/GenBank/DDBJ whole genome shotgun (WGS) entry which is preliminary data.</text>
</comment>
<protein>
    <submittedName>
        <fullName evidence="2">Uncharacterized protein</fullName>
    </submittedName>
</protein>
<evidence type="ECO:0000313" key="2">
    <source>
        <dbReference type="EMBL" id="KAK4015579.1"/>
    </source>
</evidence>
<feature type="compositionally biased region" description="Basic and acidic residues" evidence="1">
    <location>
        <begin position="157"/>
        <end position="179"/>
    </location>
</feature>
<dbReference type="Proteomes" id="UP001234178">
    <property type="component" value="Unassembled WGS sequence"/>
</dbReference>
<accession>A0ABQ9ZSY9</accession>
<evidence type="ECO:0000313" key="3">
    <source>
        <dbReference type="Proteomes" id="UP001234178"/>
    </source>
</evidence>
<proteinExistence type="predicted"/>
<keyword evidence="3" id="KW-1185">Reference proteome</keyword>
<feature type="compositionally biased region" description="Basic and acidic residues" evidence="1">
    <location>
        <begin position="123"/>
        <end position="145"/>
    </location>
</feature>
<name>A0ABQ9ZSY9_9CRUS</name>
<gene>
    <name evidence="2" type="ORF">OUZ56_030553</name>
</gene>